<dbReference type="EMBL" id="QQTP01000002">
    <property type="protein sequence ID" value="RDJ28279.1"/>
    <property type="molecule type" value="Genomic_DNA"/>
</dbReference>
<name>A0A370LAM9_9HYPH</name>
<evidence type="ECO:0000256" key="4">
    <source>
        <dbReference type="PROSITE-ProRule" id="PRU00504"/>
    </source>
</evidence>
<gene>
    <name evidence="5" type="ORF">DWE98_06775</name>
</gene>
<dbReference type="RefSeq" id="WP_114828404.1">
    <property type="nucleotide sequence ID" value="NZ_QQTO01000037.1"/>
</dbReference>
<evidence type="ECO:0000313" key="5">
    <source>
        <dbReference type="EMBL" id="RDJ28279.1"/>
    </source>
</evidence>
<evidence type="ECO:0000256" key="2">
    <source>
        <dbReference type="ARBA" id="ARBA00022737"/>
    </source>
</evidence>
<protein>
    <recommendedName>
        <fullName evidence="7">6-bladed beta-propeller</fullName>
    </recommendedName>
</protein>
<evidence type="ECO:0000313" key="6">
    <source>
        <dbReference type="Proteomes" id="UP000255207"/>
    </source>
</evidence>
<feature type="repeat" description="NHL" evidence="4">
    <location>
        <begin position="161"/>
        <end position="200"/>
    </location>
</feature>
<comment type="caution">
    <text evidence="5">The sequence shown here is derived from an EMBL/GenBank/DDBJ whole genome shotgun (WGS) entry which is preliminary data.</text>
</comment>
<dbReference type="OrthoDB" id="9792285at2"/>
<dbReference type="Gene3D" id="2.120.10.30">
    <property type="entry name" value="TolB, C-terminal domain"/>
    <property type="match status" value="1"/>
</dbReference>
<dbReference type="PROSITE" id="PS51125">
    <property type="entry name" value="NHL"/>
    <property type="match status" value="2"/>
</dbReference>
<sequence length="326" mass="36053">MGVIVGSGEYTYRVHENWAKLPEGFAFGDVAAVGIDGKDRVYAFNRSKEHPMMVFDRDGNFLSSWGQDLFAHAHGVSMGPDDTIYCTDDMNHTVCKCTLDGKLLLRIGDRDKPQPFMSGRPFNRCTHTALSPKGEIYVTDGYSNARVHKYAPDGKHLLSWGQSGMGPGEFNLPHNVTCDDDGWVYVADRENHRIQVFDGNGKYETEWRNIHRPNGLFMPRGKCPVCYVGEIGPYWSFNRGAPNLGPRVSILDNKGAILARLGEDPTAGHEPGKFLSPHSIAVDSRGDIYVGEVAVTGWPSLFPGQPQPNPIRSLQKFERVPAGTTA</sequence>
<dbReference type="PANTHER" id="PTHR10680:SF38">
    <property type="entry name" value="BLL1368 PROTEIN"/>
    <property type="match status" value="1"/>
</dbReference>
<accession>A0A370LAM9</accession>
<dbReference type="PANTHER" id="PTHR10680">
    <property type="entry name" value="PEPTIDYL-GLYCINE ALPHA-AMIDATING MONOOXYGENASE"/>
    <property type="match status" value="1"/>
</dbReference>
<dbReference type="InterPro" id="IPR001258">
    <property type="entry name" value="NHL_repeat"/>
</dbReference>
<dbReference type="Proteomes" id="UP000255207">
    <property type="component" value="Unassembled WGS sequence"/>
</dbReference>
<reference evidence="6" key="1">
    <citation type="submission" date="2018-07" db="EMBL/GenBank/DDBJ databases">
        <authorList>
            <person name="Safronova V.I."/>
            <person name="Chirak E.R."/>
            <person name="Sazanova A.L."/>
        </authorList>
    </citation>
    <scope>NUCLEOTIDE SEQUENCE [LARGE SCALE GENOMIC DNA]</scope>
    <source>
        <strain evidence="6">RCAM04685</strain>
    </source>
</reference>
<organism evidence="5 6">
    <name type="scientific">Bosea caraganae</name>
    <dbReference type="NCBI Taxonomy" id="2763117"/>
    <lineage>
        <taxon>Bacteria</taxon>
        <taxon>Pseudomonadati</taxon>
        <taxon>Pseudomonadota</taxon>
        <taxon>Alphaproteobacteria</taxon>
        <taxon>Hyphomicrobiales</taxon>
        <taxon>Boseaceae</taxon>
        <taxon>Bosea</taxon>
    </lineage>
</organism>
<dbReference type="SUPFAM" id="SSF101898">
    <property type="entry name" value="NHL repeat"/>
    <property type="match status" value="1"/>
</dbReference>
<feature type="repeat" description="NHL" evidence="4">
    <location>
        <begin position="129"/>
        <end position="153"/>
    </location>
</feature>
<keyword evidence="6" id="KW-1185">Reference proteome</keyword>
<proteinExistence type="predicted"/>
<dbReference type="Pfam" id="PF01436">
    <property type="entry name" value="NHL"/>
    <property type="match status" value="1"/>
</dbReference>
<evidence type="ECO:0000256" key="1">
    <source>
        <dbReference type="ARBA" id="ARBA00022729"/>
    </source>
</evidence>
<keyword evidence="2" id="KW-0677">Repeat</keyword>
<keyword evidence="3" id="KW-0325">Glycoprotein</keyword>
<dbReference type="AlphaFoldDB" id="A0A370LAM9"/>
<evidence type="ECO:0008006" key="7">
    <source>
        <dbReference type="Google" id="ProtNLM"/>
    </source>
</evidence>
<dbReference type="InterPro" id="IPR011042">
    <property type="entry name" value="6-blade_b-propeller_TolB-like"/>
</dbReference>
<keyword evidence="1" id="KW-0732">Signal</keyword>
<evidence type="ECO:0000256" key="3">
    <source>
        <dbReference type="ARBA" id="ARBA00023180"/>
    </source>
</evidence>
<dbReference type="CDD" id="cd14958">
    <property type="entry name" value="NHL_PAL_like"/>
    <property type="match status" value="1"/>
</dbReference>